<feature type="region of interest" description="Disordered" evidence="4">
    <location>
        <begin position="640"/>
        <end position="701"/>
    </location>
</feature>
<dbReference type="Gene3D" id="3.40.50.12780">
    <property type="entry name" value="N-terminal domain of ligase-like"/>
    <property type="match status" value="1"/>
</dbReference>
<dbReference type="Proteomes" id="UP000317429">
    <property type="component" value="Chromosome"/>
</dbReference>
<dbReference type="SUPFAM" id="SSF47336">
    <property type="entry name" value="ACP-like"/>
    <property type="match status" value="1"/>
</dbReference>
<dbReference type="GO" id="GO:0005829">
    <property type="term" value="C:cytosol"/>
    <property type="evidence" value="ECO:0007669"/>
    <property type="project" value="TreeGrafter"/>
</dbReference>
<dbReference type="InterPro" id="IPR020845">
    <property type="entry name" value="AMP-binding_CS"/>
</dbReference>
<dbReference type="OrthoDB" id="9778383at2"/>
<dbReference type="SUPFAM" id="SSF56801">
    <property type="entry name" value="Acetyl-CoA synthetase-like"/>
    <property type="match status" value="1"/>
</dbReference>
<dbReference type="Gene3D" id="3.30.559.10">
    <property type="entry name" value="Chloramphenicol acetyltransferase-like domain"/>
    <property type="match status" value="1"/>
</dbReference>
<dbReference type="CDD" id="cd19531">
    <property type="entry name" value="LCL_NRPS-like"/>
    <property type="match status" value="1"/>
</dbReference>
<dbReference type="Gene3D" id="3.30.300.30">
    <property type="match status" value="2"/>
</dbReference>
<dbReference type="CDD" id="cd02440">
    <property type="entry name" value="AdoMet_MTases"/>
    <property type="match status" value="1"/>
</dbReference>
<dbReference type="InterPro" id="IPR000873">
    <property type="entry name" value="AMP-dep_synth/lig_dom"/>
</dbReference>
<reference evidence="6 7" key="1">
    <citation type="submission" date="2019-02" db="EMBL/GenBank/DDBJ databases">
        <title>Deep-cultivation of Planctomycetes and their phenomic and genomic characterization uncovers novel biology.</title>
        <authorList>
            <person name="Wiegand S."/>
            <person name="Jogler M."/>
            <person name="Boedeker C."/>
            <person name="Pinto D."/>
            <person name="Vollmers J."/>
            <person name="Rivas-Marin E."/>
            <person name="Kohn T."/>
            <person name="Peeters S.H."/>
            <person name="Heuer A."/>
            <person name="Rast P."/>
            <person name="Oberbeckmann S."/>
            <person name="Bunk B."/>
            <person name="Jeske O."/>
            <person name="Meyerdierks A."/>
            <person name="Storesund J.E."/>
            <person name="Kallscheuer N."/>
            <person name="Luecker S."/>
            <person name="Lage O.M."/>
            <person name="Pohl T."/>
            <person name="Merkel B.J."/>
            <person name="Hornburger P."/>
            <person name="Mueller R.-W."/>
            <person name="Bruemmer F."/>
            <person name="Labrenz M."/>
            <person name="Spormann A.M."/>
            <person name="Op den Camp H."/>
            <person name="Overmann J."/>
            <person name="Amann R."/>
            <person name="Jetten M.S.M."/>
            <person name="Mascher T."/>
            <person name="Medema M.H."/>
            <person name="Devos D.P."/>
            <person name="Kaster A.-K."/>
            <person name="Ovreas L."/>
            <person name="Rohde M."/>
            <person name="Galperin M.Y."/>
            <person name="Jogler C."/>
        </authorList>
    </citation>
    <scope>NUCLEOTIDE SEQUENCE [LARGE SCALE GENOMIC DNA]</scope>
    <source>
        <strain evidence="6 7">Pla175</strain>
    </source>
</reference>
<organism evidence="6 7">
    <name type="scientific">Pirellulimonas nuda</name>
    <dbReference type="NCBI Taxonomy" id="2528009"/>
    <lineage>
        <taxon>Bacteria</taxon>
        <taxon>Pseudomonadati</taxon>
        <taxon>Planctomycetota</taxon>
        <taxon>Planctomycetia</taxon>
        <taxon>Pirellulales</taxon>
        <taxon>Lacipirellulaceae</taxon>
        <taxon>Pirellulimonas</taxon>
    </lineage>
</organism>
<dbReference type="Gene3D" id="3.30.559.30">
    <property type="entry name" value="Nonribosomal peptide synthetase, condensation domain"/>
    <property type="match status" value="1"/>
</dbReference>
<dbReference type="InterPro" id="IPR023213">
    <property type="entry name" value="CAT-like_dom_sf"/>
</dbReference>
<sequence length="1842" mass="199528">MDQALAARLAALNPEQRAALERKLLQRASERGGADGIPRCAPQRRGTLSFAEQRLWLLDRLEPEHPFYNMPLAAEVTGPLDRAALAAALNDLVARHETLRYAYELVDGTPHRRVLESATIEPEWIDSSLSRKRPVSETQRPELVADRNAKHAQGATGTPGADASGSNDEALWELVREHARTPFDLNVAPLLRCVVFQQAPERYVVLLVMHHIVSDGWSMAVLMNELTACYRARSAGESSDLAPLAVQYRDYAVWQRDRLSGQRLDALQAYWKEQLGGAPPALELPIDHARPAAQDFVGGLVEIDLGAELSGALDAAARRWGATPFVVLMAGYQAWLARHTGQEDIVVGAVVAGRERSELERLIGFFVNTLAIRTRLDDDPTFVELVGRVQQTSLSAFEHQELPFDKLIEAVAPGRDPSHGALFQTALVVQNPPRDFAAAPGMTVRPVMVDNGTAKYDLTLFFWQDAGRWVGQAEYATALFERATIERFVLSFKTLLSSALQASTQRVSELDALDPSQRGRLAAWNQTDTDLGDDCLLHELFERHAAEQPNHVAVRWQGASISYAELNADADRIAASLRRLGVGYEEAVVVALPRSADSVVMLLAVLKAGGVYVPVDADGPEERWALVVEETGAAVVVVGEGISAPTPPPPAPPPAGEGSTRKRSPERTTVAALRTLPIGEAARPPAPNPSGAATTPHREAIPPSSGAAYVIYTSGSTGRPKGVVVEHRNIVNFVRAQIQRMGVSREDVLQHAFSPTFDGGLSEVVLGMSVGATLVVIDQPALLEPPAYARLLHTERVTVGKFPPALLATLEPEGLPLLTTVLTAGDRQTAKLARRWMPGRLVMNGYGPTEATVGVCIHRLSAEFTGQPPIGAPLANTRAYVLDRNQRLAPIGVTGEIYIGGAGVARGYLKRPDETAAKFLPDPFSAQPGARMYRTGDLGRWRPTPTGSGGMLEFVGRVDDQVQLRGYRVEPGEVTAALERLPLVRQAYATIVEDAAGAQQLAAYVVPQQSSADEEESEHLGAWQSLMDQSHRAAGALRDPEFDVTGWVSTYTGRPIPKQEMRQWADATAERVLALRPTNVLEIGCGTGLILLRVAPHAASYVGTDFLDRSLKQLTHVLERHADEGWPAHVDLFHQAAHEVGPLAGKKFDVIVLNSVVQYFPSFDYLLRVLQTAEGLLNPGGAIFLGDLRDLRLAEAMAAGVELARAEPTLTRRELLGRVEARLRREEELLIDPALFATLHAELPRLADVDLRLKHGAGDNELQKFRYDAVLRFDHAPAIPAAYESTNDDPAAITALLRSERYDRLVVRGVQNARVARDVALWRTLKDPAGPEDLSDVRAIDTAPLGLHPDAWRIDPPEGYDIAVRPNPEHAEQYDVWFASEQRIEPVAPRLSNPAPGGFGAEVPAFSATTPGAGLLGGGATGSMLVSRPLEERRAARLVPELRAALAKTLPQYMIPGAFVVLDELPRTTNGKIDRDALPPPPSGRPAWATGYVAPRSDEERTVAKVWEGLLGFAPIGAEDDFFALGGHSMLAVQAMSELEKRTGARLPLAALFQQPTPAHLAALLRDPEGAQRASSLVPLQTEGNGAPLFCIHPAGGAVFCYRELAEHFAGKRPVYGIQAVGVDGAAPPHETMTELAEHYARVIREHTPTNPIHLCGWSLGGNIAQAVAIKLKTEGAEVGLLGLFDAGAVPSEEDLDESNLAPLLQALFPDLEHLPIDELRQLGPDEQAAYFTERAVEAGLVDAAQLAASAHIYQVFQKNVGAVHSHRAEYYPGRVALFRAAEQTKTSTLSDDRELGWGPLCAGVDVYDVPSDHAQMMQSPGVEVLAGLVEGCLSLAETQRR</sequence>
<dbReference type="GO" id="GO:0009403">
    <property type="term" value="P:toxin biosynthetic process"/>
    <property type="evidence" value="ECO:0007669"/>
    <property type="project" value="UniProtKB-ARBA"/>
</dbReference>
<feature type="domain" description="Carrier" evidence="5">
    <location>
        <begin position="1494"/>
        <end position="1569"/>
    </location>
</feature>
<feature type="compositionally biased region" description="Pro residues" evidence="4">
    <location>
        <begin position="645"/>
        <end position="655"/>
    </location>
</feature>
<proteinExistence type="predicted"/>
<dbReference type="SUPFAM" id="SSF53335">
    <property type="entry name" value="S-adenosyl-L-methionine-dependent methyltransferases"/>
    <property type="match status" value="1"/>
</dbReference>
<feature type="region of interest" description="Disordered" evidence="4">
    <location>
        <begin position="129"/>
        <end position="166"/>
    </location>
</feature>
<dbReference type="SUPFAM" id="SSF53474">
    <property type="entry name" value="alpha/beta-Hydrolases"/>
    <property type="match status" value="1"/>
</dbReference>
<dbReference type="InterPro" id="IPR045851">
    <property type="entry name" value="AMP-bd_C_sf"/>
</dbReference>
<dbReference type="InterPro" id="IPR042099">
    <property type="entry name" value="ANL_N_sf"/>
</dbReference>
<dbReference type="RefSeq" id="WP_145280497.1">
    <property type="nucleotide sequence ID" value="NZ_CP036291.1"/>
</dbReference>
<dbReference type="InterPro" id="IPR020802">
    <property type="entry name" value="TesA-like"/>
</dbReference>
<evidence type="ECO:0000256" key="3">
    <source>
        <dbReference type="ARBA" id="ARBA00022737"/>
    </source>
</evidence>
<dbReference type="GO" id="GO:0003824">
    <property type="term" value="F:catalytic activity"/>
    <property type="evidence" value="ECO:0007669"/>
    <property type="project" value="InterPro"/>
</dbReference>
<dbReference type="NCBIfam" id="TIGR01733">
    <property type="entry name" value="AA-adenyl-dom"/>
    <property type="match status" value="1"/>
</dbReference>
<dbReference type="PROSITE" id="PS00455">
    <property type="entry name" value="AMP_BINDING"/>
    <property type="match status" value="1"/>
</dbReference>
<evidence type="ECO:0000313" key="7">
    <source>
        <dbReference type="Proteomes" id="UP000317429"/>
    </source>
</evidence>
<evidence type="ECO:0000259" key="5">
    <source>
        <dbReference type="PROSITE" id="PS50075"/>
    </source>
</evidence>
<dbReference type="GO" id="GO:0031177">
    <property type="term" value="F:phosphopantetheine binding"/>
    <property type="evidence" value="ECO:0007669"/>
    <property type="project" value="InterPro"/>
</dbReference>
<accession>A0A518D5Y2</accession>
<dbReference type="PROSITE" id="PS50075">
    <property type="entry name" value="CARRIER"/>
    <property type="match status" value="1"/>
</dbReference>
<keyword evidence="1" id="KW-0596">Phosphopantetheine</keyword>
<dbReference type="Pfam" id="PF08242">
    <property type="entry name" value="Methyltransf_12"/>
    <property type="match status" value="1"/>
</dbReference>
<dbReference type="InterPro" id="IPR020806">
    <property type="entry name" value="PKS_PP-bd"/>
</dbReference>
<feature type="compositionally biased region" description="Basic and acidic residues" evidence="4">
    <location>
        <begin position="139"/>
        <end position="149"/>
    </location>
</feature>
<dbReference type="InterPro" id="IPR029058">
    <property type="entry name" value="AB_hydrolase_fold"/>
</dbReference>
<dbReference type="PANTHER" id="PTHR45527">
    <property type="entry name" value="NONRIBOSOMAL PEPTIDE SYNTHETASE"/>
    <property type="match status" value="1"/>
</dbReference>
<dbReference type="InterPro" id="IPR036736">
    <property type="entry name" value="ACP-like_sf"/>
</dbReference>
<dbReference type="InterPro" id="IPR001242">
    <property type="entry name" value="Condensation_dom"/>
</dbReference>
<keyword evidence="7" id="KW-1185">Reference proteome</keyword>
<keyword evidence="3" id="KW-0677">Repeat</keyword>
<dbReference type="GO" id="GO:0072330">
    <property type="term" value="P:monocarboxylic acid biosynthetic process"/>
    <property type="evidence" value="ECO:0007669"/>
    <property type="project" value="UniProtKB-ARBA"/>
</dbReference>
<dbReference type="InterPro" id="IPR010071">
    <property type="entry name" value="AA_adenyl_dom"/>
</dbReference>
<dbReference type="EMBL" id="CP036291">
    <property type="protein sequence ID" value="QDU86877.1"/>
    <property type="molecule type" value="Genomic_DNA"/>
</dbReference>
<dbReference type="InterPro" id="IPR009081">
    <property type="entry name" value="PP-bd_ACP"/>
</dbReference>
<dbReference type="Pfam" id="PF00501">
    <property type="entry name" value="AMP-binding"/>
    <property type="match status" value="1"/>
</dbReference>
<name>A0A518D5Y2_9BACT</name>
<evidence type="ECO:0000256" key="1">
    <source>
        <dbReference type="ARBA" id="ARBA00022450"/>
    </source>
</evidence>
<evidence type="ECO:0000313" key="6">
    <source>
        <dbReference type="EMBL" id="QDU86877.1"/>
    </source>
</evidence>
<dbReference type="CDD" id="cd05930">
    <property type="entry name" value="A_NRPS"/>
    <property type="match status" value="1"/>
</dbReference>
<dbReference type="FunFam" id="1.10.1200.10:FF:000016">
    <property type="entry name" value="Non-ribosomal peptide synthase"/>
    <property type="match status" value="1"/>
</dbReference>
<dbReference type="InterPro" id="IPR029063">
    <property type="entry name" value="SAM-dependent_MTases_sf"/>
</dbReference>
<dbReference type="SUPFAM" id="SSF52777">
    <property type="entry name" value="CoA-dependent acyltransferases"/>
    <property type="match status" value="2"/>
</dbReference>
<dbReference type="Gene3D" id="1.10.1200.10">
    <property type="entry name" value="ACP-like"/>
    <property type="match status" value="1"/>
</dbReference>
<dbReference type="Gene3D" id="3.40.50.150">
    <property type="entry name" value="Vaccinia Virus protein VP39"/>
    <property type="match status" value="1"/>
</dbReference>
<dbReference type="Pfam" id="PF00668">
    <property type="entry name" value="Condensation"/>
    <property type="match status" value="2"/>
</dbReference>
<dbReference type="PANTHER" id="PTHR45527:SF1">
    <property type="entry name" value="FATTY ACID SYNTHASE"/>
    <property type="match status" value="1"/>
</dbReference>
<dbReference type="SMART" id="SM00824">
    <property type="entry name" value="PKS_TE"/>
    <property type="match status" value="1"/>
</dbReference>
<dbReference type="GO" id="GO:0043041">
    <property type="term" value="P:amino acid activation for nonribosomal peptide biosynthetic process"/>
    <property type="evidence" value="ECO:0007669"/>
    <property type="project" value="TreeGrafter"/>
</dbReference>
<keyword evidence="2" id="KW-0597">Phosphoprotein</keyword>
<dbReference type="FunFam" id="2.30.38.10:FF:000001">
    <property type="entry name" value="Non-ribosomal peptide synthetase PvdI"/>
    <property type="match status" value="1"/>
</dbReference>
<protein>
    <submittedName>
        <fullName evidence="6">Chondramide synthase cmdD</fullName>
    </submittedName>
</protein>
<dbReference type="InterPro" id="IPR013217">
    <property type="entry name" value="Methyltransf_12"/>
</dbReference>
<dbReference type="Pfam" id="PF00975">
    <property type="entry name" value="Thioesterase"/>
    <property type="match status" value="1"/>
</dbReference>
<dbReference type="InterPro" id="IPR001031">
    <property type="entry name" value="Thioesterase"/>
</dbReference>
<dbReference type="Pfam" id="PF00550">
    <property type="entry name" value="PP-binding"/>
    <property type="match status" value="1"/>
</dbReference>
<gene>
    <name evidence="6" type="primary">cmdD</name>
    <name evidence="6" type="ORF">Pla175_02310</name>
</gene>
<evidence type="ECO:0000256" key="2">
    <source>
        <dbReference type="ARBA" id="ARBA00022553"/>
    </source>
</evidence>
<evidence type="ECO:0000256" key="4">
    <source>
        <dbReference type="SAM" id="MobiDB-lite"/>
    </source>
</evidence>
<dbReference type="Gene3D" id="3.40.50.1820">
    <property type="entry name" value="alpha/beta hydrolase"/>
    <property type="match status" value="1"/>
</dbReference>
<dbReference type="KEGG" id="pnd:Pla175_02310"/>
<dbReference type="SMART" id="SM00823">
    <property type="entry name" value="PKS_PP"/>
    <property type="match status" value="1"/>
</dbReference>